<dbReference type="AlphaFoldDB" id="A0A8I2YWM3"/>
<keyword evidence="3" id="KW-1185">Reference proteome</keyword>
<reference evidence="2" key="1">
    <citation type="submission" date="2021-03" db="EMBL/GenBank/DDBJ databases">
        <title>Evolutionary innovations through gain and loss of genes in the ectomycorrhizal Boletales.</title>
        <authorList>
            <person name="Wu G."/>
            <person name="Miyauchi S."/>
            <person name="Morin E."/>
            <person name="Yang Z.-L."/>
            <person name="Xu J."/>
            <person name="Martin F.M."/>
        </authorList>
    </citation>
    <scope>NUCLEOTIDE SEQUENCE</scope>
    <source>
        <strain evidence="2">BR01</strain>
    </source>
</reference>
<dbReference type="GO" id="GO:0016757">
    <property type="term" value="F:glycosyltransferase activity"/>
    <property type="evidence" value="ECO:0007669"/>
    <property type="project" value="UniProtKB-KW"/>
</dbReference>
<evidence type="ECO:0000256" key="1">
    <source>
        <dbReference type="SAM" id="MobiDB-lite"/>
    </source>
</evidence>
<dbReference type="OrthoDB" id="262547at2759"/>
<name>A0A8I2YWM3_9AGAM</name>
<organism evidence="2 3">
    <name type="scientific">Boletus reticuloceps</name>
    <dbReference type="NCBI Taxonomy" id="495285"/>
    <lineage>
        <taxon>Eukaryota</taxon>
        <taxon>Fungi</taxon>
        <taxon>Dikarya</taxon>
        <taxon>Basidiomycota</taxon>
        <taxon>Agaricomycotina</taxon>
        <taxon>Agaricomycetes</taxon>
        <taxon>Agaricomycetidae</taxon>
        <taxon>Boletales</taxon>
        <taxon>Boletineae</taxon>
        <taxon>Boletaceae</taxon>
        <taxon>Boletoideae</taxon>
        <taxon>Boletus</taxon>
    </lineage>
</organism>
<dbReference type="EMBL" id="JAGFBS010000005">
    <property type="protein sequence ID" value="KAG6379379.1"/>
    <property type="molecule type" value="Genomic_DNA"/>
</dbReference>
<keyword evidence="2" id="KW-0328">Glycosyltransferase</keyword>
<dbReference type="PANTHER" id="PTHR34144:SF7">
    <property type="entry name" value="EXPORT PROTEIN (CAP59), PUTATIVE (AFU_ORTHOLOGUE AFUA_7G05020)-RELATED"/>
    <property type="match status" value="1"/>
</dbReference>
<sequence>MLLRNESGSLEERELLGARDDQDHGLGDIEDPGSSRHNSPFPHQAPRHHLSFVWSRRFMFWFAILCTSLWFGVHYQQPGDVRYLPLIEKANAHPNRTGYANQEKVFIGAMFYNNQDVIPYWSDSIIKAIHYLGADNVFVSIVESESDDQSPALLQQLDDRLETMRVQRRILTNDKAVTKPHDLWGNYRIDFLSALRNRVLEPLVENGGYDKVIFSNDIFIEPETVLELLNTAEGEYDMVCGMDYGQYG</sequence>
<evidence type="ECO:0000313" key="2">
    <source>
        <dbReference type="EMBL" id="KAG6379379.1"/>
    </source>
</evidence>
<keyword evidence="2" id="KW-0808">Transferase</keyword>
<dbReference type="Proteomes" id="UP000683000">
    <property type="component" value="Unassembled WGS sequence"/>
</dbReference>
<dbReference type="InterPro" id="IPR021047">
    <property type="entry name" value="Mannosyltransferase_CMT1"/>
</dbReference>
<gene>
    <name evidence="2" type="ORF">JVT61DRAFT_11844</name>
</gene>
<protein>
    <submittedName>
        <fullName evidence="2">Cryptococcal mannosyltransferase 1-domain-containing protein</fullName>
    </submittedName>
</protein>
<comment type="caution">
    <text evidence="2">The sequence shown here is derived from an EMBL/GenBank/DDBJ whole genome shotgun (WGS) entry which is preliminary data.</text>
</comment>
<dbReference type="PANTHER" id="PTHR34144">
    <property type="entry name" value="CHROMOSOME 8, WHOLE GENOME SHOTGUN SEQUENCE"/>
    <property type="match status" value="1"/>
</dbReference>
<accession>A0A8I2YWM3</accession>
<evidence type="ECO:0000313" key="3">
    <source>
        <dbReference type="Proteomes" id="UP000683000"/>
    </source>
</evidence>
<feature type="compositionally biased region" description="Basic and acidic residues" evidence="1">
    <location>
        <begin position="15"/>
        <end position="27"/>
    </location>
</feature>
<proteinExistence type="predicted"/>
<dbReference type="Pfam" id="PF11735">
    <property type="entry name" value="CAP59_mtransfer"/>
    <property type="match status" value="1"/>
</dbReference>
<feature type="region of interest" description="Disordered" evidence="1">
    <location>
        <begin position="15"/>
        <end position="43"/>
    </location>
</feature>